<reference evidence="6" key="2">
    <citation type="submission" date="2017-06" db="EMBL/GenBank/DDBJ databases">
        <title>WGS assembly of Brachypodium distachyon.</title>
        <authorList>
            <consortium name="The International Brachypodium Initiative"/>
            <person name="Lucas S."/>
            <person name="Harmon-Smith M."/>
            <person name="Lail K."/>
            <person name="Tice H."/>
            <person name="Grimwood J."/>
            <person name="Bruce D."/>
            <person name="Barry K."/>
            <person name="Shu S."/>
            <person name="Lindquist E."/>
            <person name="Wang M."/>
            <person name="Pitluck S."/>
            <person name="Vogel J.P."/>
            <person name="Garvin D.F."/>
            <person name="Mockler T.C."/>
            <person name="Schmutz J."/>
            <person name="Rokhsar D."/>
            <person name="Bevan M.W."/>
        </authorList>
    </citation>
    <scope>NUCLEOTIDE SEQUENCE</scope>
    <source>
        <strain evidence="6">Bd21</strain>
    </source>
</reference>
<evidence type="ECO:0000256" key="5">
    <source>
        <dbReference type="SAM" id="SignalP"/>
    </source>
</evidence>
<dbReference type="OrthoDB" id="1600564at2759"/>
<evidence type="ECO:0000256" key="3">
    <source>
        <dbReference type="ARBA" id="ARBA00022801"/>
    </source>
</evidence>
<keyword evidence="4" id="KW-0325">Glycoprotein</keyword>
<reference evidence="6 7" key="1">
    <citation type="journal article" date="2010" name="Nature">
        <title>Genome sequencing and analysis of the model grass Brachypodium distachyon.</title>
        <authorList>
            <consortium name="International Brachypodium Initiative"/>
        </authorList>
    </citation>
    <scope>NUCLEOTIDE SEQUENCE [LARGE SCALE GENOMIC DNA]</scope>
    <source>
        <strain evidence="6 7">Bd21</strain>
    </source>
</reference>
<evidence type="ECO:0000313" key="6">
    <source>
        <dbReference type="EMBL" id="PNT72501.1"/>
    </source>
</evidence>
<dbReference type="PROSITE" id="PS01098">
    <property type="entry name" value="LIPASE_GDSL_SER"/>
    <property type="match status" value="1"/>
</dbReference>
<dbReference type="PROSITE" id="PS51257">
    <property type="entry name" value="PROKAR_LIPOPROTEIN"/>
    <property type="match status" value="1"/>
</dbReference>
<dbReference type="EnsemblPlants" id="PNT72501">
    <property type="protein sequence ID" value="PNT72501"/>
    <property type="gene ID" value="BRADI_2g45231v3"/>
</dbReference>
<evidence type="ECO:0000313" key="7">
    <source>
        <dbReference type="EnsemblPlants" id="PNT72501"/>
    </source>
</evidence>
<dbReference type="InterPro" id="IPR001087">
    <property type="entry name" value="GDSL"/>
</dbReference>
<gene>
    <name evidence="6" type="ORF">BRADI_2g45231v3</name>
</gene>
<dbReference type="PANTHER" id="PTHR22835:SF649">
    <property type="entry name" value="OS01G0651000 PROTEIN"/>
    <property type="match status" value="1"/>
</dbReference>
<feature type="chain" id="PRO_5036043369" description="GDSL esterase/lipase" evidence="5">
    <location>
        <begin position="23"/>
        <end position="701"/>
    </location>
</feature>
<evidence type="ECO:0008006" key="9">
    <source>
        <dbReference type="Google" id="ProtNLM"/>
    </source>
</evidence>
<proteinExistence type="inferred from homology"/>
<keyword evidence="3" id="KW-0378">Hydrolase</keyword>
<evidence type="ECO:0000256" key="2">
    <source>
        <dbReference type="ARBA" id="ARBA00022729"/>
    </source>
</evidence>
<sequence>MGRSILLLVSAVLLLNAHLGSCGCFKRIFSFGDSIIDTGNFAHAAGNNPGPIIEWPYGMTFFHHPTGRVSDGRVIVDFYVQALGLPFLPPSMVGEEAEQFPTGANFAVFGALGLTPDYYMRRYNFSMPMPWCLDRQLDSFKKVLARIAPGPGATKNLLRESLLVMGEIGGNDYNFWFFNTKTSRDRETPEQYMPDVVARIGAGVQEVIGLGAKTILVPGNFPIGCVPRYLSSFRSNNPADYDEFHCLRWFNDFSQKHNRMLVQEINRLKSQNPGVKIIYADYFAAAMEFVKNPHKYGIDDPLTACCGGNGPYHTGKDCDKNAKIWGNPANFASWDQLHMTEKAYNVIADGVLNGPAQVGSCSCYRRIFALGDSITDTGNFAFSSVPENPIKHLPFGMTYFHQPTGRISDGRVIIDFIAQALGLPLVPPSLPEQHSAQFPAGANFAAFGATALPKDYLKGKWGIDAVTYASLGVQMDCFKEVVHRIAPGGDVRRVLSESLIVLGEIGGNEYNFLFLKHDRPRETAYQLMPEVVGIISSTAQELIDMGAKTILIPGNFPIGCVPKYLDILGKFANPPDYDQFGCLSWFNDFSQRHNQALSNEINRLSAQHPGVKLIYADYYGAAMEVFKNPGRYGIRDPLVACCGGKDRHHTGQDCSQSAVMWGDPANFASWDGMHMTEKAYNGIADGVLHGPFANPPLLNSC</sequence>
<dbReference type="Gramene" id="PNT72501">
    <property type="protein sequence ID" value="PNT72501"/>
    <property type="gene ID" value="BRADI_2g45231v3"/>
</dbReference>
<dbReference type="SUPFAM" id="SSF52266">
    <property type="entry name" value="SGNH hydrolase"/>
    <property type="match status" value="2"/>
</dbReference>
<dbReference type="InterPro" id="IPR008265">
    <property type="entry name" value="Lipase_GDSL_AS"/>
</dbReference>
<evidence type="ECO:0000256" key="4">
    <source>
        <dbReference type="ARBA" id="ARBA00023180"/>
    </source>
</evidence>
<dbReference type="PANTHER" id="PTHR22835">
    <property type="entry name" value="ZINC FINGER FYVE DOMAIN CONTAINING PROTEIN"/>
    <property type="match status" value="1"/>
</dbReference>
<dbReference type="AlphaFoldDB" id="A0A2K2DDY3"/>
<dbReference type="GO" id="GO:0006629">
    <property type="term" value="P:lipid metabolic process"/>
    <property type="evidence" value="ECO:0007669"/>
    <property type="project" value="InterPro"/>
</dbReference>
<accession>A0A2K2DDY3</accession>
<dbReference type="CDD" id="cd01837">
    <property type="entry name" value="SGNH_plant_lipase_like"/>
    <property type="match status" value="2"/>
</dbReference>
<dbReference type="InterPro" id="IPR035669">
    <property type="entry name" value="SGNH_plant_lipase-like"/>
</dbReference>
<dbReference type="Pfam" id="PF00657">
    <property type="entry name" value="Lipase_GDSL"/>
    <property type="match status" value="2"/>
</dbReference>
<comment type="similarity">
    <text evidence="1">Belongs to the 'GDSL' lipolytic enzyme family.</text>
</comment>
<evidence type="ECO:0000313" key="8">
    <source>
        <dbReference type="Proteomes" id="UP000008810"/>
    </source>
</evidence>
<evidence type="ECO:0000256" key="1">
    <source>
        <dbReference type="ARBA" id="ARBA00008668"/>
    </source>
</evidence>
<keyword evidence="2 5" id="KW-0732">Signal</keyword>
<keyword evidence="8" id="KW-1185">Reference proteome</keyword>
<dbReference type="InterPro" id="IPR036514">
    <property type="entry name" value="SGNH_hydro_sf"/>
</dbReference>
<feature type="signal peptide" evidence="5">
    <location>
        <begin position="1"/>
        <end position="22"/>
    </location>
</feature>
<dbReference type="GO" id="GO:0016298">
    <property type="term" value="F:lipase activity"/>
    <property type="evidence" value="ECO:0007669"/>
    <property type="project" value="InterPro"/>
</dbReference>
<dbReference type="EMBL" id="CM000881">
    <property type="protein sequence ID" value="PNT72501.1"/>
    <property type="molecule type" value="Genomic_DNA"/>
</dbReference>
<dbReference type="InParanoid" id="A0A2K2DDY3"/>
<dbReference type="STRING" id="15368.A0A2K2DDY3"/>
<dbReference type="Proteomes" id="UP000008810">
    <property type="component" value="Chromosome 2"/>
</dbReference>
<name>A0A2K2DDY3_BRADI</name>
<organism evidence="6">
    <name type="scientific">Brachypodium distachyon</name>
    <name type="common">Purple false brome</name>
    <name type="synonym">Trachynia distachya</name>
    <dbReference type="NCBI Taxonomy" id="15368"/>
    <lineage>
        <taxon>Eukaryota</taxon>
        <taxon>Viridiplantae</taxon>
        <taxon>Streptophyta</taxon>
        <taxon>Embryophyta</taxon>
        <taxon>Tracheophyta</taxon>
        <taxon>Spermatophyta</taxon>
        <taxon>Magnoliopsida</taxon>
        <taxon>Liliopsida</taxon>
        <taxon>Poales</taxon>
        <taxon>Poaceae</taxon>
        <taxon>BOP clade</taxon>
        <taxon>Pooideae</taxon>
        <taxon>Stipodae</taxon>
        <taxon>Brachypodieae</taxon>
        <taxon>Brachypodium</taxon>
    </lineage>
</organism>
<dbReference type="Gene3D" id="3.40.50.1110">
    <property type="entry name" value="SGNH hydrolase"/>
    <property type="match status" value="2"/>
</dbReference>
<reference evidence="7" key="3">
    <citation type="submission" date="2018-08" db="UniProtKB">
        <authorList>
            <consortium name="EnsemblPlants"/>
        </authorList>
    </citation>
    <scope>IDENTIFICATION</scope>
    <source>
        <strain evidence="7">cv. Bd21</strain>
    </source>
</reference>
<protein>
    <recommendedName>
        <fullName evidence="9">GDSL esterase/lipase</fullName>
    </recommendedName>
</protein>